<dbReference type="AlphaFoldDB" id="U5DEB0"/>
<evidence type="ECO:0000313" key="2">
    <source>
        <dbReference type="Proteomes" id="UP000017836"/>
    </source>
</evidence>
<reference evidence="2" key="1">
    <citation type="journal article" date="2013" name="Science">
        <title>The Amborella genome and the evolution of flowering plants.</title>
        <authorList>
            <consortium name="Amborella Genome Project"/>
        </authorList>
    </citation>
    <scope>NUCLEOTIDE SEQUENCE [LARGE SCALE GENOMIC DNA]</scope>
</reference>
<keyword evidence="2" id="KW-1185">Reference proteome</keyword>
<dbReference type="Gramene" id="ERN19772">
    <property type="protein sequence ID" value="ERN19772"/>
    <property type="gene ID" value="AMTR_s00064p00087640"/>
</dbReference>
<dbReference type="Proteomes" id="UP000017836">
    <property type="component" value="Unassembled WGS sequence"/>
</dbReference>
<protein>
    <submittedName>
        <fullName evidence="1">Uncharacterized protein</fullName>
    </submittedName>
</protein>
<evidence type="ECO:0000313" key="1">
    <source>
        <dbReference type="EMBL" id="ERN19772.1"/>
    </source>
</evidence>
<accession>U5DEB0</accession>
<sequence>MNPGTASICHFCADIESKFLCNVGQMERGPVTGTSQLVHSVADLIPGLDPTTGLRRLVQVLNYGRGCRVGSE</sequence>
<dbReference type="EMBL" id="KI392064">
    <property type="protein sequence ID" value="ERN19772.1"/>
    <property type="molecule type" value="Genomic_DNA"/>
</dbReference>
<name>U5DEB0_AMBTC</name>
<organism evidence="1 2">
    <name type="scientific">Amborella trichopoda</name>
    <dbReference type="NCBI Taxonomy" id="13333"/>
    <lineage>
        <taxon>Eukaryota</taxon>
        <taxon>Viridiplantae</taxon>
        <taxon>Streptophyta</taxon>
        <taxon>Embryophyta</taxon>
        <taxon>Tracheophyta</taxon>
        <taxon>Spermatophyta</taxon>
        <taxon>Magnoliopsida</taxon>
        <taxon>Amborellales</taxon>
        <taxon>Amborellaceae</taxon>
        <taxon>Amborella</taxon>
    </lineage>
</organism>
<proteinExistence type="predicted"/>
<dbReference type="HOGENOM" id="CLU_2725577_0_0_1"/>
<gene>
    <name evidence="1" type="ORF">AMTR_s00064p00087640</name>
</gene>